<feature type="domain" description="Peptidase C-terminal archaeal/bacterial" evidence="1">
    <location>
        <begin position="36"/>
        <end position="99"/>
    </location>
</feature>
<accession>A0ABV0JK05</accession>
<organism evidence="2 3">
    <name type="scientific">Funiculus sociatus GB2-A5</name>
    <dbReference type="NCBI Taxonomy" id="2933946"/>
    <lineage>
        <taxon>Bacteria</taxon>
        <taxon>Bacillati</taxon>
        <taxon>Cyanobacteriota</taxon>
        <taxon>Cyanophyceae</taxon>
        <taxon>Coleofasciculales</taxon>
        <taxon>Coleofasciculaceae</taxon>
        <taxon>Funiculus</taxon>
    </lineage>
</organism>
<feature type="domain" description="Peptidase C-terminal archaeal/bacterial" evidence="1">
    <location>
        <begin position="493"/>
        <end position="558"/>
    </location>
</feature>
<feature type="domain" description="Peptidase C-terminal archaeal/bacterial" evidence="1">
    <location>
        <begin position="263"/>
        <end position="328"/>
    </location>
</feature>
<sequence length="797" mass="84905">MPAVDLAGNTLGTARGLNITPNSQTFTDHVSPLDPNDYYRFSLTGRSSFSLSVNGLSADADVQLLNGSGQTIQSSANVGATAEAINATLNSGTYYIRVFPFNSASTNYNLNVSAALVDYAGNAIATARDIGTISNTQQVLRDSVTNFDTNDYYRFTVDPTSSLSIRLDGLSADADVELLRSNGKLVAFSNQEGTGIEQINTSNLAPGTYYIRVSQFSGNTNYNLTVAATPPDFAGNTLTTARNLGALNGTRTVQDAINTSDTNDYYRFNVGPNSNLSLRLDGLSADANLQLLNINGQVVANSFLTGTSAETINFNNLTAGAYYVRVYQGSGNSFYNLSLSATVPDFVGNTFTTARNMGSLNGSRTFSDFVNSADPNDYYRFNLNAGGNFSLSLNGLSADADVQLYNSIGQVIATSAQVGTTAESINTFLGAGTYYVRVNSFNNVSTYYNLSLSSTQFTTLDNAGNTLPTARDIGTISNTQQVFRDAVNSLDTNDYYRFTVDPTSNLNITLNGLSADADVQLINSANQVLLSSVNDGTLAESINTSNLAPGTYYIRVYQFSGNTNYNLGVSATPPDFAGNALTTARDIGPLNGTRTFQDAINTSDTNDYYRFNVGPNSNLSLRLDGLSADANLQLLNINGQVVANSFLTGTSAETINFNNLTPGAYYVRVYQGSGGGFYNLTASATIPDFAGSTFATARNIGQLNGSRTLGEWVSSADVNDYFRFDLAEGRSFSLSLNGLSADANLQLFNINGLLISSSSQVGTVADSINTFLGAGTYYVRVNSFNNASSFYNLSLLV</sequence>
<dbReference type="Proteomes" id="UP001442494">
    <property type="component" value="Unassembled WGS sequence"/>
</dbReference>
<feature type="domain" description="Peptidase C-terminal archaeal/bacterial" evidence="1">
    <location>
        <begin position="376"/>
        <end position="440"/>
    </location>
</feature>
<dbReference type="RefSeq" id="WP_190422668.1">
    <property type="nucleotide sequence ID" value="NZ_JAMPKK010000006.1"/>
</dbReference>
<dbReference type="Pfam" id="PF04151">
    <property type="entry name" value="PPC"/>
    <property type="match status" value="7"/>
</dbReference>
<gene>
    <name evidence="2" type="ORF">NDI37_04695</name>
</gene>
<name>A0ABV0JK05_9CYAN</name>
<evidence type="ECO:0000313" key="2">
    <source>
        <dbReference type="EMBL" id="MEP0863763.1"/>
    </source>
</evidence>
<keyword evidence="3" id="KW-1185">Reference proteome</keyword>
<feature type="domain" description="Peptidase C-terminal archaeal/bacterial" evidence="1">
    <location>
        <begin position="150"/>
        <end position="214"/>
    </location>
</feature>
<dbReference type="NCBIfam" id="TIGR04183">
    <property type="entry name" value="Por_Secre_tail"/>
    <property type="match status" value="3"/>
</dbReference>
<feature type="domain" description="Peptidase C-terminal archaeal/bacterial" evidence="1">
    <location>
        <begin position="719"/>
        <end position="783"/>
    </location>
</feature>
<protein>
    <submittedName>
        <fullName evidence="2">PPC domain-containing protein</fullName>
    </submittedName>
</protein>
<evidence type="ECO:0000313" key="3">
    <source>
        <dbReference type="Proteomes" id="UP001442494"/>
    </source>
</evidence>
<dbReference type="InterPro" id="IPR007280">
    <property type="entry name" value="Peptidase_C_arc/bac"/>
</dbReference>
<dbReference type="EMBL" id="JAMPKK010000006">
    <property type="protein sequence ID" value="MEP0863763.1"/>
    <property type="molecule type" value="Genomic_DNA"/>
</dbReference>
<reference evidence="2 3" key="1">
    <citation type="submission" date="2022-04" db="EMBL/GenBank/DDBJ databases">
        <title>Positive selection, recombination, and allopatry shape intraspecific diversity of widespread and dominant cyanobacteria.</title>
        <authorList>
            <person name="Wei J."/>
            <person name="Shu W."/>
            <person name="Hu C."/>
        </authorList>
    </citation>
    <scope>NUCLEOTIDE SEQUENCE [LARGE SCALE GENOMIC DNA]</scope>
    <source>
        <strain evidence="2 3">GB2-A5</strain>
    </source>
</reference>
<dbReference type="InterPro" id="IPR026444">
    <property type="entry name" value="Secre_tail"/>
</dbReference>
<dbReference type="Gene3D" id="2.60.120.380">
    <property type="match status" value="7"/>
</dbReference>
<evidence type="ECO:0000259" key="1">
    <source>
        <dbReference type="Pfam" id="PF04151"/>
    </source>
</evidence>
<proteinExistence type="predicted"/>
<feature type="domain" description="Peptidase C-terminal archaeal/bacterial" evidence="1">
    <location>
        <begin position="606"/>
        <end position="671"/>
    </location>
</feature>
<dbReference type="SUPFAM" id="SSF89260">
    <property type="entry name" value="Collagen-binding domain"/>
    <property type="match status" value="7"/>
</dbReference>
<comment type="caution">
    <text evidence="2">The sequence shown here is derived from an EMBL/GenBank/DDBJ whole genome shotgun (WGS) entry which is preliminary data.</text>
</comment>